<dbReference type="Proteomes" id="UP001140562">
    <property type="component" value="Unassembled WGS sequence"/>
</dbReference>
<organism evidence="2 3">
    <name type="scientific">Didymella glomerata</name>
    <dbReference type="NCBI Taxonomy" id="749621"/>
    <lineage>
        <taxon>Eukaryota</taxon>
        <taxon>Fungi</taxon>
        <taxon>Dikarya</taxon>
        <taxon>Ascomycota</taxon>
        <taxon>Pezizomycotina</taxon>
        <taxon>Dothideomycetes</taxon>
        <taxon>Pleosporomycetidae</taxon>
        <taxon>Pleosporales</taxon>
        <taxon>Pleosporineae</taxon>
        <taxon>Didymellaceae</taxon>
        <taxon>Didymella</taxon>
    </lineage>
</organism>
<proteinExistence type="predicted"/>
<gene>
    <name evidence="2" type="ORF">N0V87_003661</name>
</gene>
<keyword evidence="1" id="KW-0472">Membrane</keyword>
<accession>A0A9W8X1U1</accession>
<reference evidence="2" key="1">
    <citation type="submission" date="2022-10" db="EMBL/GenBank/DDBJ databases">
        <title>Tapping the CABI collections for fungal endophytes: first genome assemblies for Collariella, Neodidymelliopsis, Ascochyta clinopodiicola, Didymella pomorum, Didymosphaeria variabile, Neocosmospora piperis and Neocucurbitaria cava.</title>
        <authorList>
            <person name="Hill R."/>
        </authorList>
    </citation>
    <scope>NUCLEOTIDE SEQUENCE</scope>
    <source>
        <strain evidence="2">IMI 360193</strain>
    </source>
</reference>
<dbReference type="AlphaFoldDB" id="A0A9W8X1U1"/>
<keyword evidence="1" id="KW-1133">Transmembrane helix</keyword>
<feature type="transmembrane region" description="Helical" evidence="1">
    <location>
        <begin position="70"/>
        <end position="93"/>
    </location>
</feature>
<evidence type="ECO:0000256" key="1">
    <source>
        <dbReference type="SAM" id="Phobius"/>
    </source>
</evidence>
<keyword evidence="1" id="KW-0812">Transmembrane</keyword>
<dbReference type="EMBL" id="JAPEUV010000027">
    <property type="protein sequence ID" value="KAJ4338746.1"/>
    <property type="molecule type" value="Genomic_DNA"/>
</dbReference>
<protein>
    <submittedName>
        <fullName evidence="2">Uncharacterized protein</fullName>
    </submittedName>
</protein>
<name>A0A9W8X1U1_9PLEO</name>
<sequence length="135" mass="15508">MDRRVPPPSFTGLPPWLPQRPELWQTWPGAHLPDAAHPFGTEYVGHDRVPQYPGGTTCSMLGEREPYFPMGWSLALLILTAILLYILWPLYVLRHLIRKSVYGDDERFQTNHEAYRAKMGAAAKGKSEMEEEEEE</sequence>
<evidence type="ECO:0000313" key="2">
    <source>
        <dbReference type="EMBL" id="KAJ4338746.1"/>
    </source>
</evidence>
<dbReference type="OrthoDB" id="3769627at2759"/>
<comment type="caution">
    <text evidence="2">The sequence shown here is derived from an EMBL/GenBank/DDBJ whole genome shotgun (WGS) entry which is preliminary data.</text>
</comment>
<evidence type="ECO:0000313" key="3">
    <source>
        <dbReference type="Proteomes" id="UP001140562"/>
    </source>
</evidence>
<keyword evidence="3" id="KW-1185">Reference proteome</keyword>